<dbReference type="InterPro" id="IPR036412">
    <property type="entry name" value="HAD-like_sf"/>
</dbReference>
<keyword evidence="5 8" id="KW-0378">Hydrolase</keyword>
<proteinExistence type="inferred from homology"/>
<evidence type="ECO:0000256" key="5">
    <source>
        <dbReference type="ARBA" id="ARBA00022801"/>
    </source>
</evidence>
<comment type="function">
    <text evidence="7">Removes the phosphate from trehalose 6-phosphate to produce free trehalose. Trehalose accumulation in plant may improve abiotic stress tolerance.</text>
</comment>
<comment type="cofactor">
    <cofactor evidence="2 8">
        <name>a divalent metal cation</name>
        <dbReference type="ChEBI" id="CHEBI:60240"/>
    </cofactor>
</comment>
<evidence type="ECO:0000256" key="1">
    <source>
        <dbReference type="ARBA" id="ARBA00000500"/>
    </source>
</evidence>
<gene>
    <name evidence="9" type="ORF">SAY86_020666</name>
</gene>
<dbReference type="InterPro" id="IPR003337">
    <property type="entry name" value="Trehalose_PPase"/>
</dbReference>
<dbReference type="GO" id="GO:0005992">
    <property type="term" value="P:trehalose biosynthetic process"/>
    <property type="evidence" value="ECO:0007669"/>
    <property type="project" value="InterPro"/>
</dbReference>
<comment type="catalytic activity">
    <reaction evidence="1 8">
        <text>alpha,alpha-trehalose 6-phosphate + H2O = alpha,alpha-trehalose + phosphate</text>
        <dbReference type="Rhea" id="RHEA:23420"/>
        <dbReference type="ChEBI" id="CHEBI:15377"/>
        <dbReference type="ChEBI" id="CHEBI:16551"/>
        <dbReference type="ChEBI" id="CHEBI:43474"/>
        <dbReference type="ChEBI" id="CHEBI:58429"/>
        <dbReference type="EC" id="3.1.3.12"/>
    </reaction>
</comment>
<sequence length="355" mass="39542">MVKQNLVISDASISLEIFAAESCLEVPAASSSIIKMLKSESQHGGKITTFVASMRNSSPTRFRPTEVRSEMDEQISWVTHHPSALGMFDQIVHASRGKQIVMFLDYDGTLSPIVQDPDGAFMSDEMREAVKDTASYFPTAIVSGRCRDKVYSFVRLAGLIYAGSHGMDIEVGDDKKSGEDVSFQPGSEFLSMIDEVYKILLERVGSIPGAKVETNKYCLGVHFRCVDEKKWSALAEQVKSVLKGYPKLKLTLGRKVIEIRPAIKWDKGNAVEFLLKSLGYANSDDVLPVYIGDDRTDEDAFKVLRDRNRGQGIGIIVSKVPKETAAAYSLQEPSEVMEFLRRLVDWKRYDLCASM</sequence>
<evidence type="ECO:0000256" key="8">
    <source>
        <dbReference type="RuleBase" id="RU361117"/>
    </source>
</evidence>
<name>A0AAN7R4E4_TRANT</name>
<comment type="caution">
    <text evidence="9">The sequence shown here is derived from an EMBL/GenBank/DDBJ whole genome shotgun (WGS) entry which is preliminary data.</text>
</comment>
<dbReference type="InterPro" id="IPR006379">
    <property type="entry name" value="HAD-SF_hydro_IIB"/>
</dbReference>
<accession>A0AAN7R4E4</accession>
<dbReference type="EC" id="3.1.3.12" evidence="8"/>
<evidence type="ECO:0000256" key="3">
    <source>
        <dbReference type="ARBA" id="ARBA00005199"/>
    </source>
</evidence>
<evidence type="ECO:0000313" key="10">
    <source>
        <dbReference type="Proteomes" id="UP001346149"/>
    </source>
</evidence>
<evidence type="ECO:0000256" key="4">
    <source>
        <dbReference type="ARBA" id="ARBA00008770"/>
    </source>
</evidence>
<dbReference type="PANTHER" id="PTHR43768">
    <property type="entry name" value="TREHALOSE 6-PHOSPHATE PHOSPHATASE"/>
    <property type="match status" value="1"/>
</dbReference>
<dbReference type="PANTHER" id="PTHR43768:SF32">
    <property type="entry name" value="TREHALOSE-PHOSPHATE PHOSPHATASE C-RELATED"/>
    <property type="match status" value="1"/>
</dbReference>
<keyword evidence="6" id="KW-0346">Stress response</keyword>
<dbReference type="AlphaFoldDB" id="A0AAN7R4E4"/>
<dbReference type="FunFam" id="3.40.50.1000:FF:000073">
    <property type="entry name" value="Trehalose 6-phosphate phosphatase"/>
    <property type="match status" value="1"/>
</dbReference>
<dbReference type="SUPFAM" id="SSF56784">
    <property type="entry name" value="HAD-like"/>
    <property type="match status" value="1"/>
</dbReference>
<evidence type="ECO:0000313" key="9">
    <source>
        <dbReference type="EMBL" id="KAK4789347.1"/>
    </source>
</evidence>
<dbReference type="InterPro" id="IPR023214">
    <property type="entry name" value="HAD_sf"/>
</dbReference>
<evidence type="ECO:0000256" key="2">
    <source>
        <dbReference type="ARBA" id="ARBA00001968"/>
    </source>
</evidence>
<keyword evidence="10" id="KW-1185">Reference proteome</keyword>
<dbReference type="NCBIfam" id="TIGR00685">
    <property type="entry name" value="T6PP"/>
    <property type="match status" value="1"/>
</dbReference>
<evidence type="ECO:0000256" key="7">
    <source>
        <dbReference type="ARBA" id="ARBA00025274"/>
    </source>
</evidence>
<dbReference type="Pfam" id="PF02358">
    <property type="entry name" value="Trehalose_PPase"/>
    <property type="match status" value="1"/>
</dbReference>
<comment type="pathway">
    <text evidence="3 8">Glycan biosynthesis; trehalose biosynthesis.</text>
</comment>
<dbReference type="EMBL" id="JAXQNO010000011">
    <property type="protein sequence ID" value="KAK4789347.1"/>
    <property type="molecule type" value="Genomic_DNA"/>
</dbReference>
<dbReference type="CDD" id="cd01627">
    <property type="entry name" value="HAD_TPP"/>
    <property type="match status" value="1"/>
</dbReference>
<organism evidence="9 10">
    <name type="scientific">Trapa natans</name>
    <name type="common">Water chestnut</name>
    <dbReference type="NCBI Taxonomy" id="22666"/>
    <lineage>
        <taxon>Eukaryota</taxon>
        <taxon>Viridiplantae</taxon>
        <taxon>Streptophyta</taxon>
        <taxon>Embryophyta</taxon>
        <taxon>Tracheophyta</taxon>
        <taxon>Spermatophyta</taxon>
        <taxon>Magnoliopsida</taxon>
        <taxon>eudicotyledons</taxon>
        <taxon>Gunneridae</taxon>
        <taxon>Pentapetalae</taxon>
        <taxon>rosids</taxon>
        <taxon>malvids</taxon>
        <taxon>Myrtales</taxon>
        <taxon>Lythraceae</taxon>
        <taxon>Trapa</taxon>
    </lineage>
</organism>
<comment type="similarity">
    <text evidence="4 8">Belongs to the trehalose phosphatase family.</text>
</comment>
<evidence type="ECO:0000256" key="6">
    <source>
        <dbReference type="ARBA" id="ARBA00023016"/>
    </source>
</evidence>
<dbReference type="GO" id="GO:0004805">
    <property type="term" value="F:trehalose-phosphatase activity"/>
    <property type="evidence" value="ECO:0007669"/>
    <property type="project" value="UniProtKB-EC"/>
</dbReference>
<reference evidence="9 10" key="1">
    <citation type="journal article" date="2023" name="Hortic Res">
        <title>Pangenome of water caltrop reveals structural variations and asymmetric subgenome divergence after allopolyploidization.</title>
        <authorList>
            <person name="Zhang X."/>
            <person name="Chen Y."/>
            <person name="Wang L."/>
            <person name="Yuan Y."/>
            <person name="Fang M."/>
            <person name="Shi L."/>
            <person name="Lu R."/>
            <person name="Comes H.P."/>
            <person name="Ma Y."/>
            <person name="Chen Y."/>
            <person name="Huang G."/>
            <person name="Zhou Y."/>
            <person name="Zheng Z."/>
            <person name="Qiu Y."/>
        </authorList>
    </citation>
    <scope>NUCLEOTIDE SEQUENCE [LARGE SCALE GENOMIC DNA]</scope>
    <source>
        <strain evidence="9">F231</strain>
    </source>
</reference>
<dbReference type="InterPro" id="IPR044651">
    <property type="entry name" value="OTSB-like"/>
</dbReference>
<protein>
    <recommendedName>
        <fullName evidence="8">Trehalose 6-phosphate phosphatase</fullName>
        <ecNumber evidence="8">3.1.3.12</ecNumber>
    </recommendedName>
</protein>
<dbReference type="NCBIfam" id="TIGR01484">
    <property type="entry name" value="HAD-SF-IIB"/>
    <property type="match status" value="1"/>
</dbReference>
<dbReference type="Proteomes" id="UP001346149">
    <property type="component" value="Unassembled WGS sequence"/>
</dbReference>
<dbReference type="Gene3D" id="3.40.50.1000">
    <property type="entry name" value="HAD superfamily/HAD-like"/>
    <property type="match status" value="2"/>
</dbReference>